<proteinExistence type="predicted"/>
<name>D3B525_HETP5</name>
<dbReference type="RefSeq" id="XP_020435610.1">
    <property type="nucleotide sequence ID" value="XM_020574465.1"/>
</dbReference>
<sequence>MCQYMVVVRYGKRETTKLLNHMMNKHGSFRGCTQPEQEEEEEEEVQYFSPNIKKIKPAMHGSGNYNLKIDGVDIKQIVKENKLHSTKERARGGGEGGETGDGKKTCYQRPKRPRLHSQIESQSQRFQSPLPTNFITTSYSP</sequence>
<feature type="compositionally biased region" description="Polar residues" evidence="1">
    <location>
        <begin position="118"/>
        <end position="141"/>
    </location>
</feature>
<dbReference type="Proteomes" id="UP000001396">
    <property type="component" value="Unassembled WGS sequence"/>
</dbReference>
<evidence type="ECO:0000256" key="1">
    <source>
        <dbReference type="SAM" id="MobiDB-lite"/>
    </source>
</evidence>
<keyword evidence="3" id="KW-1185">Reference proteome</keyword>
<feature type="compositionally biased region" description="Basic and acidic residues" evidence="1">
    <location>
        <begin position="80"/>
        <end position="92"/>
    </location>
</feature>
<evidence type="ECO:0000313" key="2">
    <source>
        <dbReference type="EMBL" id="EFA83493.1"/>
    </source>
</evidence>
<protein>
    <submittedName>
        <fullName evidence="2">Uncharacterized protein</fullName>
    </submittedName>
</protein>
<gene>
    <name evidence="2" type="ORF">PPL_03535</name>
</gene>
<dbReference type="InParanoid" id="D3B525"/>
<dbReference type="EMBL" id="ADBJ01000014">
    <property type="protein sequence ID" value="EFA83493.1"/>
    <property type="molecule type" value="Genomic_DNA"/>
</dbReference>
<organism evidence="2 3">
    <name type="scientific">Heterostelium pallidum (strain ATCC 26659 / Pp 5 / PN500)</name>
    <name type="common">Cellular slime mold</name>
    <name type="synonym">Polysphondylium pallidum</name>
    <dbReference type="NCBI Taxonomy" id="670386"/>
    <lineage>
        <taxon>Eukaryota</taxon>
        <taxon>Amoebozoa</taxon>
        <taxon>Evosea</taxon>
        <taxon>Eumycetozoa</taxon>
        <taxon>Dictyostelia</taxon>
        <taxon>Acytosteliales</taxon>
        <taxon>Acytosteliaceae</taxon>
        <taxon>Heterostelium</taxon>
    </lineage>
</organism>
<accession>D3B525</accession>
<evidence type="ECO:0000313" key="3">
    <source>
        <dbReference type="Proteomes" id="UP000001396"/>
    </source>
</evidence>
<dbReference type="AlphaFoldDB" id="D3B525"/>
<reference evidence="2 3" key="1">
    <citation type="journal article" date="2011" name="Genome Res.">
        <title>Phylogeny-wide analysis of social amoeba genomes highlights ancient origins for complex intercellular communication.</title>
        <authorList>
            <person name="Heidel A.J."/>
            <person name="Lawal H.M."/>
            <person name="Felder M."/>
            <person name="Schilde C."/>
            <person name="Helps N.R."/>
            <person name="Tunggal B."/>
            <person name="Rivero F."/>
            <person name="John U."/>
            <person name="Schleicher M."/>
            <person name="Eichinger L."/>
            <person name="Platzer M."/>
            <person name="Noegel A.A."/>
            <person name="Schaap P."/>
            <person name="Gloeckner G."/>
        </authorList>
    </citation>
    <scope>NUCLEOTIDE SEQUENCE [LARGE SCALE GENOMIC DNA]</scope>
    <source>
        <strain evidence="3">ATCC 26659 / Pp 5 / PN500</strain>
    </source>
</reference>
<dbReference type="GeneID" id="31359022"/>
<comment type="caution">
    <text evidence="2">The sequence shown here is derived from an EMBL/GenBank/DDBJ whole genome shotgun (WGS) entry which is preliminary data.</text>
</comment>
<feature type="region of interest" description="Disordered" evidence="1">
    <location>
        <begin position="80"/>
        <end position="141"/>
    </location>
</feature>